<proteinExistence type="predicted"/>
<evidence type="ECO:0000256" key="1">
    <source>
        <dbReference type="SAM" id="MobiDB-lite"/>
    </source>
</evidence>
<dbReference type="EMBL" id="BAAAQN010000050">
    <property type="protein sequence ID" value="GAA2050966.1"/>
    <property type="molecule type" value="Genomic_DNA"/>
</dbReference>
<evidence type="ECO:0000313" key="2">
    <source>
        <dbReference type="EMBL" id="GAA2050966.1"/>
    </source>
</evidence>
<sequence>MSVERVLPDPFPFRPGRGFARIGFTATDCPWSGGEGATADGPTVAGPIGVIPQVLTGRPAGAARPSGPGLSELLQRSGT</sequence>
<evidence type="ECO:0000313" key="3">
    <source>
        <dbReference type="Proteomes" id="UP001500751"/>
    </source>
</evidence>
<comment type="caution">
    <text evidence="2">The sequence shown here is derived from an EMBL/GenBank/DDBJ whole genome shotgun (WGS) entry which is preliminary data.</text>
</comment>
<gene>
    <name evidence="2" type="ORF">GCM10009839_67200</name>
</gene>
<keyword evidence="3" id="KW-1185">Reference proteome</keyword>
<dbReference type="Proteomes" id="UP001500751">
    <property type="component" value="Unassembled WGS sequence"/>
</dbReference>
<accession>A0ABP5GM61</accession>
<protein>
    <submittedName>
        <fullName evidence="2">Uncharacterized protein</fullName>
    </submittedName>
</protein>
<feature type="region of interest" description="Disordered" evidence="1">
    <location>
        <begin position="58"/>
        <end position="79"/>
    </location>
</feature>
<organism evidence="2 3">
    <name type="scientific">Catenulispora yoronensis</name>
    <dbReference type="NCBI Taxonomy" id="450799"/>
    <lineage>
        <taxon>Bacteria</taxon>
        <taxon>Bacillati</taxon>
        <taxon>Actinomycetota</taxon>
        <taxon>Actinomycetes</taxon>
        <taxon>Catenulisporales</taxon>
        <taxon>Catenulisporaceae</taxon>
        <taxon>Catenulispora</taxon>
    </lineage>
</organism>
<reference evidence="3" key="1">
    <citation type="journal article" date="2019" name="Int. J. Syst. Evol. Microbiol.">
        <title>The Global Catalogue of Microorganisms (GCM) 10K type strain sequencing project: providing services to taxonomists for standard genome sequencing and annotation.</title>
        <authorList>
            <consortium name="The Broad Institute Genomics Platform"/>
            <consortium name="The Broad Institute Genome Sequencing Center for Infectious Disease"/>
            <person name="Wu L."/>
            <person name="Ma J."/>
        </authorList>
    </citation>
    <scope>NUCLEOTIDE SEQUENCE [LARGE SCALE GENOMIC DNA]</scope>
    <source>
        <strain evidence="3">JCM 16014</strain>
    </source>
</reference>
<name>A0ABP5GM61_9ACTN</name>